<protein>
    <submittedName>
        <fullName evidence="6">Transcriptional regulator, TraR/DksA family</fullName>
    </submittedName>
</protein>
<evidence type="ECO:0000256" key="3">
    <source>
        <dbReference type="ARBA" id="ARBA00022833"/>
    </source>
</evidence>
<dbReference type="Gene3D" id="1.20.120.910">
    <property type="entry name" value="DksA, coiled-coil domain"/>
    <property type="match status" value="1"/>
</dbReference>
<keyword evidence="2" id="KW-0863">Zinc-finger</keyword>
<dbReference type="RefSeq" id="WP_089272600.1">
    <property type="nucleotide sequence ID" value="NZ_FZOC01000002.1"/>
</dbReference>
<evidence type="ECO:0000256" key="1">
    <source>
        <dbReference type="ARBA" id="ARBA00022723"/>
    </source>
</evidence>
<proteinExistence type="predicted"/>
<dbReference type="SUPFAM" id="SSF57716">
    <property type="entry name" value="Glucocorticoid receptor-like (DNA-binding domain)"/>
    <property type="match status" value="1"/>
</dbReference>
<dbReference type="PANTHER" id="PTHR33823">
    <property type="entry name" value="RNA POLYMERASE-BINDING TRANSCRIPTION FACTOR DKSA-RELATED"/>
    <property type="match status" value="1"/>
</dbReference>
<dbReference type="Pfam" id="PF01258">
    <property type="entry name" value="zf-dskA_traR"/>
    <property type="match status" value="1"/>
</dbReference>
<evidence type="ECO:0000259" key="5">
    <source>
        <dbReference type="Pfam" id="PF01258"/>
    </source>
</evidence>
<evidence type="ECO:0000313" key="6">
    <source>
        <dbReference type="EMBL" id="SNR76649.1"/>
    </source>
</evidence>
<gene>
    <name evidence="6" type="ORF">SAMN04488503_1130</name>
</gene>
<keyword evidence="7" id="KW-1185">Reference proteome</keyword>
<dbReference type="EMBL" id="FZOC01000002">
    <property type="protein sequence ID" value="SNR76649.1"/>
    <property type="molecule type" value="Genomic_DNA"/>
</dbReference>
<keyword evidence="1" id="KW-0479">Metal-binding</keyword>
<feature type="domain" description="Zinc finger DksA/TraR C4-type" evidence="5">
    <location>
        <begin position="75"/>
        <end position="109"/>
    </location>
</feature>
<name>A0A238Z1B3_9BACT</name>
<evidence type="ECO:0000313" key="7">
    <source>
        <dbReference type="Proteomes" id="UP000198324"/>
    </source>
</evidence>
<dbReference type="PROSITE" id="PS51128">
    <property type="entry name" value="ZF_DKSA_2"/>
    <property type="match status" value="1"/>
</dbReference>
<organism evidence="6 7">
    <name type="scientific">Humidesulfovibrio mexicanus</name>
    <dbReference type="NCBI Taxonomy" id="147047"/>
    <lineage>
        <taxon>Bacteria</taxon>
        <taxon>Pseudomonadati</taxon>
        <taxon>Thermodesulfobacteriota</taxon>
        <taxon>Desulfovibrionia</taxon>
        <taxon>Desulfovibrionales</taxon>
        <taxon>Desulfovibrionaceae</taxon>
        <taxon>Humidesulfovibrio</taxon>
    </lineage>
</organism>
<dbReference type="GO" id="GO:0008270">
    <property type="term" value="F:zinc ion binding"/>
    <property type="evidence" value="ECO:0007669"/>
    <property type="project" value="UniProtKB-KW"/>
</dbReference>
<dbReference type="OrthoDB" id="1121111at2"/>
<evidence type="ECO:0000256" key="2">
    <source>
        <dbReference type="ARBA" id="ARBA00022771"/>
    </source>
</evidence>
<dbReference type="AlphaFoldDB" id="A0A238Z1B3"/>
<evidence type="ECO:0000256" key="4">
    <source>
        <dbReference type="PROSITE-ProRule" id="PRU00510"/>
    </source>
</evidence>
<dbReference type="Proteomes" id="UP000198324">
    <property type="component" value="Unassembled WGS sequence"/>
</dbReference>
<dbReference type="InterPro" id="IPR000962">
    <property type="entry name" value="Znf_DskA_TraR"/>
</dbReference>
<keyword evidence="3" id="KW-0862">Zinc</keyword>
<accession>A0A238Z1B3</accession>
<reference evidence="6 7" key="1">
    <citation type="submission" date="2017-06" db="EMBL/GenBank/DDBJ databases">
        <authorList>
            <person name="Kim H.J."/>
            <person name="Triplett B.A."/>
        </authorList>
    </citation>
    <scope>NUCLEOTIDE SEQUENCE [LARGE SCALE GENOMIC DNA]</scope>
    <source>
        <strain evidence="6 7">DSM 13116</strain>
    </source>
</reference>
<feature type="zinc finger region" description="dksA C4-type" evidence="4">
    <location>
        <begin position="79"/>
        <end position="103"/>
    </location>
</feature>
<sequence>MTAEQLSRLRRIVEAEIRDIHTALEQWRACNGLDENGRERVEDTAERALRQDWKHATDRRMMELLRLLGRMEEEDFGVCQECGEDIPLRRLEMVPTTTLCARCMERQEQGLAVA</sequence>